<evidence type="ECO:0000313" key="4">
    <source>
        <dbReference type="Proteomes" id="UP000051658"/>
    </source>
</evidence>
<evidence type="ECO:0000259" key="2">
    <source>
        <dbReference type="Pfam" id="PF16403"/>
    </source>
</evidence>
<dbReference type="GeneID" id="89589054"/>
<dbReference type="InterPro" id="IPR005754">
    <property type="entry name" value="Sortase"/>
</dbReference>
<accession>A0A0R2HNM3</accession>
<evidence type="ECO:0000313" key="3">
    <source>
        <dbReference type="EMBL" id="KRN54479.1"/>
    </source>
</evidence>
<keyword evidence="1" id="KW-0378">Hydrolase</keyword>
<name>A0A0R2HNM3_CARDV</name>
<dbReference type="SUPFAM" id="SSF63817">
    <property type="entry name" value="Sortase"/>
    <property type="match status" value="1"/>
</dbReference>
<dbReference type="InterPro" id="IPR032179">
    <property type="entry name" value="Cry22Aa_Ig-like"/>
</dbReference>
<dbReference type="AlphaFoldDB" id="A0A0R2HNM3"/>
<reference evidence="3 4" key="1">
    <citation type="journal article" date="2015" name="Genome Announc.">
        <title>Expanding the biotechnology potential of lactobacilli through comparative genomics of 213 strains and associated genera.</title>
        <authorList>
            <person name="Sun Z."/>
            <person name="Harris H.M."/>
            <person name="McCann A."/>
            <person name="Guo C."/>
            <person name="Argimon S."/>
            <person name="Zhang W."/>
            <person name="Yang X."/>
            <person name="Jeffery I.B."/>
            <person name="Cooney J.C."/>
            <person name="Kagawa T.F."/>
            <person name="Liu W."/>
            <person name="Song Y."/>
            <person name="Salvetti E."/>
            <person name="Wrobel A."/>
            <person name="Rasinkangas P."/>
            <person name="Parkhill J."/>
            <person name="Rea M.C."/>
            <person name="O'Sullivan O."/>
            <person name="Ritari J."/>
            <person name="Douillard F.P."/>
            <person name="Paul Ross R."/>
            <person name="Yang R."/>
            <person name="Briner A.E."/>
            <person name="Felis G.E."/>
            <person name="de Vos W.M."/>
            <person name="Barrangou R."/>
            <person name="Klaenhammer T.R."/>
            <person name="Caufield P.W."/>
            <person name="Cui Y."/>
            <person name="Zhang H."/>
            <person name="O'Toole P.W."/>
        </authorList>
    </citation>
    <scope>NUCLEOTIDE SEQUENCE [LARGE SCALE GENOMIC DNA]</scope>
    <source>
        <strain evidence="3 4">DSM 20623</strain>
    </source>
</reference>
<dbReference type="PANTHER" id="PTHR24273">
    <property type="entry name" value="FI04643P-RELATED"/>
    <property type="match status" value="1"/>
</dbReference>
<dbReference type="EMBL" id="JQBS01000035">
    <property type="protein sequence ID" value="KRN54479.1"/>
    <property type="molecule type" value="Genomic_DNA"/>
</dbReference>
<proteinExistence type="predicted"/>
<dbReference type="Gene3D" id="2.40.260.10">
    <property type="entry name" value="Sortase"/>
    <property type="match status" value="1"/>
</dbReference>
<keyword evidence="4" id="KW-1185">Reference proteome</keyword>
<dbReference type="GO" id="GO:0016787">
    <property type="term" value="F:hydrolase activity"/>
    <property type="evidence" value="ECO:0007669"/>
    <property type="project" value="UniProtKB-KW"/>
</dbReference>
<dbReference type="eggNOG" id="COG0726">
    <property type="taxonomic scope" value="Bacteria"/>
</dbReference>
<dbReference type="InterPro" id="IPR013783">
    <property type="entry name" value="Ig-like_fold"/>
</dbReference>
<dbReference type="Pfam" id="PF04203">
    <property type="entry name" value="Sortase"/>
    <property type="match status" value="1"/>
</dbReference>
<comment type="caution">
    <text evidence="3">The sequence shown here is derived from an EMBL/GenBank/DDBJ whole genome shotgun (WGS) entry which is preliminary data.</text>
</comment>
<dbReference type="InterPro" id="IPR023365">
    <property type="entry name" value="Sortase_dom-sf"/>
</dbReference>
<sequence>MPYQTALLLLTSCSISVGGLGLIVNKELTNPEILSNAIQATYHQKLNLNKIKIEHSQKNLKLSVVKGTVNTNKIGDYKVTVALKESGKTIDEEVVTILVKDETPPVISAKDSYEVEVHQPFQLGKKITITDNLDGDITNVSTISDYQIDKIGVNHVTISANDESGNKINKITEIKVVDKIPPVLSAEDKITNIGESIDVMTLVSAKDNYDGDLTSKVTETGKVDWNKAGKYPVNYEVKDQSGNQTILTKTVTVKDKAPQIKEPQATITQTKENQAISRPSNQANLVNQKENIEAAPSPVPQEVQYQPKTVNLMGESIHYENAGQSGGQNYIDENPGNASTWGGAAVQSGTDGLNTHIIGHNPGAFSGIWNLGIGSTIVVTDAANHPTVYHIQRIYQVTQNAVGIADGVNYWDRMIGTGGGERVTLQTCENSSGSVDWVIEASA</sequence>
<protein>
    <recommendedName>
        <fullName evidence="2">Pesticidal crystal protein Cry22Aa Ig-like domain-containing protein</fullName>
    </recommendedName>
</protein>
<dbReference type="Proteomes" id="UP000051658">
    <property type="component" value="Unassembled WGS sequence"/>
</dbReference>
<organism evidence="3 4">
    <name type="scientific">Carnobacterium divergens DSM 20623</name>
    <dbReference type="NCBI Taxonomy" id="1449336"/>
    <lineage>
        <taxon>Bacteria</taxon>
        <taxon>Bacillati</taxon>
        <taxon>Bacillota</taxon>
        <taxon>Bacilli</taxon>
        <taxon>Lactobacillales</taxon>
        <taxon>Carnobacteriaceae</taxon>
        <taxon>Carnobacterium</taxon>
    </lineage>
</organism>
<dbReference type="Gene3D" id="2.60.40.10">
    <property type="entry name" value="Immunoglobulins"/>
    <property type="match status" value="2"/>
</dbReference>
<dbReference type="PANTHER" id="PTHR24273:SF32">
    <property type="entry name" value="HYALIN"/>
    <property type="match status" value="1"/>
</dbReference>
<evidence type="ECO:0000256" key="1">
    <source>
        <dbReference type="ARBA" id="ARBA00022801"/>
    </source>
</evidence>
<dbReference type="RefSeq" id="WP_051915624.1">
    <property type="nucleotide sequence ID" value="NZ_JQBS01000035.1"/>
</dbReference>
<dbReference type="PATRIC" id="fig|1449336.4.peg.2099"/>
<dbReference type="Pfam" id="PF16403">
    <property type="entry name" value="Bact_surface_Ig-like"/>
    <property type="match status" value="1"/>
</dbReference>
<feature type="domain" description="Pesticidal crystal protein Cry22Aa Ig-like" evidence="2">
    <location>
        <begin position="203"/>
        <end position="253"/>
    </location>
</feature>
<gene>
    <name evidence="3" type="ORF">IV74_GL002062</name>
</gene>